<dbReference type="PANTHER" id="PTHR43278">
    <property type="entry name" value="NAD(P)H-DEPENDENT FMN-CONTAINING OXIDOREDUCTASE YWQN-RELATED"/>
    <property type="match status" value="1"/>
</dbReference>
<dbReference type="PANTHER" id="PTHR43278:SF4">
    <property type="entry name" value="NAD(P)H-DEPENDENT FMN-CONTAINING OXIDOREDUCTASE YWQN-RELATED"/>
    <property type="match status" value="1"/>
</dbReference>
<proteinExistence type="predicted"/>
<comment type="caution">
    <text evidence="4">The sequence shown here is derived from an EMBL/GenBank/DDBJ whole genome shotgun (WGS) entry which is preliminary data.</text>
</comment>
<dbReference type="InterPro" id="IPR003680">
    <property type="entry name" value="Flavodoxin_fold"/>
</dbReference>
<evidence type="ECO:0000256" key="2">
    <source>
        <dbReference type="ARBA" id="ARBA00022643"/>
    </source>
</evidence>
<dbReference type="AlphaFoldDB" id="A0A9Q4FZK2"/>
<keyword evidence="5" id="KW-1185">Reference proteome</keyword>
<dbReference type="Pfam" id="PF02525">
    <property type="entry name" value="Flavodoxin_2"/>
    <property type="match status" value="1"/>
</dbReference>
<dbReference type="SUPFAM" id="SSF52218">
    <property type="entry name" value="Flavoproteins"/>
    <property type="match status" value="1"/>
</dbReference>
<name>A0A9Q4FZK2_SALAG</name>
<sequence>MKIMLLLGSSRKKGNSEQLAQDVLKDVPHTEVFLHDKTINQIIDKRHTASGFTRVDDDYEELLKQFLAHDIIIFATPLYWFGMSGQMKTFFDRWSQYLRDERFDLKAKLAEKKAYLIITGNKPDPKVSALPLIMQFHAIFQYVDMTFVDYLIGTGNKPGEVSTDSEAFQKTRLWNERFRSV</sequence>
<dbReference type="Proteomes" id="UP001057753">
    <property type="component" value="Unassembled WGS sequence"/>
</dbReference>
<reference evidence="4" key="1">
    <citation type="submission" date="2020-06" db="EMBL/GenBank/DDBJ databases">
        <title>Insight into the genomes of haloalkaliphilic bacilli from Kenyan soda lakes.</title>
        <authorList>
            <person name="Mwirichia R."/>
            <person name="Villamizar G.C."/>
            <person name="Poehlein A."/>
            <person name="Mugweru J."/>
            <person name="Kipnyargis A."/>
            <person name="Kiplimo D."/>
            <person name="Orwa P."/>
            <person name="Daniel R."/>
        </authorList>
    </citation>
    <scope>NUCLEOTIDE SEQUENCE</scope>
    <source>
        <strain evidence="4">B1096_S55</strain>
    </source>
</reference>
<dbReference type="InterPro" id="IPR029039">
    <property type="entry name" value="Flavoprotein-like_sf"/>
</dbReference>
<accession>A0A9Q4FZK2</accession>
<keyword evidence="1" id="KW-0285">Flavoprotein</keyword>
<dbReference type="RefSeq" id="WP_257821912.1">
    <property type="nucleotide sequence ID" value="NZ_JABXYM010000001.1"/>
</dbReference>
<organism evidence="4 5">
    <name type="scientific">Salipaludibacillus agaradhaerens</name>
    <name type="common">Bacillus agaradhaerens</name>
    <dbReference type="NCBI Taxonomy" id="76935"/>
    <lineage>
        <taxon>Bacteria</taxon>
        <taxon>Bacillati</taxon>
        <taxon>Bacillota</taxon>
        <taxon>Bacilli</taxon>
        <taxon>Bacillales</taxon>
        <taxon>Bacillaceae</taxon>
    </lineage>
</organism>
<gene>
    <name evidence="4" type="ORF">HXA33_13275</name>
</gene>
<feature type="domain" description="Flavodoxin-like fold" evidence="3">
    <location>
        <begin position="1"/>
        <end position="162"/>
    </location>
</feature>
<evidence type="ECO:0000259" key="3">
    <source>
        <dbReference type="Pfam" id="PF02525"/>
    </source>
</evidence>
<evidence type="ECO:0000256" key="1">
    <source>
        <dbReference type="ARBA" id="ARBA00022630"/>
    </source>
</evidence>
<dbReference type="EMBL" id="JABXYM010000001">
    <property type="protein sequence ID" value="MCR6097516.1"/>
    <property type="molecule type" value="Genomic_DNA"/>
</dbReference>
<evidence type="ECO:0000313" key="4">
    <source>
        <dbReference type="EMBL" id="MCR6097516.1"/>
    </source>
</evidence>
<protein>
    <submittedName>
        <fullName evidence="4">Flavodoxin family protein</fullName>
    </submittedName>
</protein>
<dbReference type="InterPro" id="IPR051796">
    <property type="entry name" value="ISF_SsuE-like"/>
</dbReference>
<dbReference type="Gene3D" id="3.40.50.360">
    <property type="match status" value="1"/>
</dbReference>
<keyword evidence="2" id="KW-0288">FMN</keyword>
<evidence type="ECO:0000313" key="5">
    <source>
        <dbReference type="Proteomes" id="UP001057753"/>
    </source>
</evidence>